<reference evidence="1 2" key="1">
    <citation type="journal article" date="2015" name="Nature">
        <title>rRNA introns, odd ribosomes, and small enigmatic genomes across a large radiation of phyla.</title>
        <authorList>
            <person name="Brown C.T."/>
            <person name="Hug L.A."/>
            <person name="Thomas B.C."/>
            <person name="Sharon I."/>
            <person name="Castelle C.J."/>
            <person name="Singh A."/>
            <person name="Wilkins M.J."/>
            <person name="Williams K.H."/>
            <person name="Banfield J.F."/>
        </authorList>
    </citation>
    <scope>NUCLEOTIDE SEQUENCE [LARGE SCALE GENOMIC DNA]</scope>
</reference>
<comment type="caution">
    <text evidence="1">The sequence shown here is derived from an EMBL/GenBank/DDBJ whole genome shotgun (WGS) entry which is preliminary data.</text>
</comment>
<evidence type="ECO:0000313" key="1">
    <source>
        <dbReference type="EMBL" id="KKR29035.1"/>
    </source>
</evidence>
<protein>
    <submittedName>
        <fullName evidence="1">Uncharacterized protein</fullName>
    </submittedName>
</protein>
<dbReference type="AlphaFoldDB" id="A0A0G0S2V9"/>
<dbReference type="EMBL" id="LBXL01000037">
    <property type="protein sequence ID" value="KKR29035.1"/>
    <property type="molecule type" value="Genomic_DNA"/>
</dbReference>
<evidence type="ECO:0000313" key="2">
    <source>
        <dbReference type="Proteomes" id="UP000034793"/>
    </source>
</evidence>
<name>A0A0G0S2V9_9BACT</name>
<sequence>MSTRLEFGTQEISLEAYLERADPHILNDHDALSSLITHLDPRIMIPFESLSERLMPLRREDLVDLRVLAFIKPMESIETIRFNFPHSTHEDHDWWEAIGDPIKTVELLRLNLDPTTVGLQNWKLLLLRRTPAEQPGDDWEFSFGWVNKEELERLREIAKL</sequence>
<proteinExistence type="predicted"/>
<gene>
    <name evidence="1" type="ORF">UT61_C0037G0008</name>
</gene>
<accession>A0A0G0S2V9</accession>
<dbReference type="Proteomes" id="UP000034793">
    <property type="component" value="Unassembled WGS sequence"/>
</dbReference>
<organism evidence="1 2">
    <name type="scientific">Candidatus Woesebacteria bacterium GW2011_GWA1_39_8</name>
    <dbReference type="NCBI Taxonomy" id="1618552"/>
    <lineage>
        <taxon>Bacteria</taxon>
        <taxon>Candidatus Woeseibacteriota</taxon>
    </lineage>
</organism>